<dbReference type="Pfam" id="PF00557">
    <property type="entry name" value="Peptidase_M24"/>
    <property type="match status" value="1"/>
</dbReference>
<dbReference type="InterPro" id="IPR029149">
    <property type="entry name" value="Creatin/AminoP/Spt16_N"/>
</dbReference>
<reference evidence="3" key="1">
    <citation type="submission" date="2020-07" db="EMBL/GenBank/DDBJ databases">
        <title>Huge and variable diversity of episymbiotic CPR bacteria and DPANN archaea in groundwater ecosystems.</title>
        <authorList>
            <person name="He C.Y."/>
            <person name="Keren R."/>
            <person name="Whittaker M."/>
            <person name="Farag I.F."/>
            <person name="Doudna J."/>
            <person name="Cate J.H.D."/>
            <person name="Banfield J.F."/>
        </authorList>
    </citation>
    <scope>NUCLEOTIDE SEQUENCE</scope>
    <source>
        <strain evidence="3">NC_groundwater_763_Ag_S-0.2um_68_21</strain>
    </source>
</reference>
<dbReference type="InterPro" id="IPR000994">
    <property type="entry name" value="Pept_M24"/>
</dbReference>
<dbReference type="InterPro" id="IPR050659">
    <property type="entry name" value="Peptidase_M24B"/>
</dbReference>
<organism evidence="3 4">
    <name type="scientific">Tectimicrobiota bacterium</name>
    <dbReference type="NCBI Taxonomy" id="2528274"/>
    <lineage>
        <taxon>Bacteria</taxon>
        <taxon>Pseudomonadati</taxon>
        <taxon>Nitrospinota/Tectimicrobiota group</taxon>
        <taxon>Candidatus Tectimicrobiota</taxon>
    </lineage>
</organism>
<feature type="domain" description="Creatinase N-terminal" evidence="2">
    <location>
        <begin position="1"/>
        <end position="141"/>
    </location>
</feature>
<dbReference type="SUPFAM" id="SSF55920">
    <property type="entry name" value="Creatinase/aminopeptidase"/>
    <property type="match status" value="1"/>
</dbReference>
<dbReference type="InterPro" id="IPR036005">
    <property type="entry name" value="Creatinase/aminopeptidase-like"/>
</dbReference>
<dbReference type="AlphaFoldDB" id="A0A932I2W4"/>
<dbReference type="CDD" id="cd01066">
    <property type="entry name" value="APP_MetAP"/>
    <property type="match status" value="1"/>
</dbReference>
<evidence type="ECO:0000259" key="2">
    <source>
        <dbReference type="Pfam" id="PF01321"/>
    </source>
</evidence>
<keyword evidence="3" id="KW-0645">Protease</keyword>
<comment type="caution">
    <text evidence="3">The sequence shown here is derived from an EMBL/GenBank/DDBJ whole genome shotgun (WGS) entry which is preliminary data.</text>
</comment>
<dbReference type="SUPFAM" id="SSF53092">
    <property type="entry name" value="Creatinase/prolidase N-terminal domain"/>
    <property type="match status" value="1"/>
</dbReference>
<protein>
    <submittedName>
        <fullName evidence="3">Aminopeptidase P family protein</fullName>
    </submittedName>
</protein>
<dbReference type="Gene3D" id="3.90.230.10">
    <property type="entry name" value="Creatinase/methionine aminopeptidase superfamily"/>
    <property type="match status" value="1"/>
</dbReference>
<accession>A0A932I2W4</accession>
<evidence type="ECO:0000313" key="4">
    <source>
        <dbReference type="Proteomes" id="UP000782312"/>
    </source>
</evidence>
<proteinExistence type="predicted"/>
<feature type="domain" description="Peptidase M24" evidence="1">
    <location>
        <begin position="149"/>
        <end position="355"/>
    </location>
</feature>
<dbReference type="PANTHER" id="PTHR46112:SF3">
    <property type="entry name" value="AMINOPEPTIDASE YPDF"/>
    <property type="match status" value="1"/>
</dbReference>
<sequence>MEKEGVDLLLASSKDNVAYLLGGYRFFFFAHKDAIGVSRYLPLLGYRRGSPEKAFYLGNSMESWQQEWEPLWVPEAANSHWHSEKAAKDAAGRIRKLGLGKGAIAVEKGFLPADAYLALQEELPDARLVDAHLILEELRAVKRPGELALLRQASEAIIDCMVQVMTTTPAGATTLDIAERVRKEEVQRGLHFEYCLTAAGPGWNRAPSARNRWERGRALSLDSGGNLHGYLGDLARMAVMGEPTPLMEEVMGEVEAIQMAARSAVRPGATGAEIFEKALAEQAKCPHKGELVFVAHGMGIIQHEAPRLTSAGVVPYPGPYESRPLEAGMVLSIETDLKNAEAGFVKIEDTVVVTPAGWEAYGDRARGWTVCAG</sequence>
<keyword evidence="3" id="KW-0031">Aminopeptidase</keyword>
<keyword evidence="3" id="KW-0378">Hydrolase</keyword>
<dbReference type="Proteomes" id="UP000782312">
    <property type="component" value="Unassembled WGS sequence"/>
</dbReference>
<gene>
    <name evidence="3" type="ORF">HYZ11_15020</name>
</gene>
<dbReference type="Gene3D" id="3.40.350.10">
    <property type="entry name" value="Creatinase/prolidase N-terminal domain"/>
    <property type="match status" value="1"/>
</dbReference>
<dbReference type="InterPro" id="IPR000587">
    <property type="entry name" value="Creatinase_N"/>
</dbReference>
<name>A0A932I2W4_UNCTE</name>
<dbReference type="Pfam" id="PF01321">
    <property type="entry name" value="Creatinase_N"/>
    <property type="match status" value="1"/>
</dbReference>
<evidence type="ECO:0000259" key="1">
    <source>
        <dbReference type="Pfam" id="PF00557"/>
    </source>
</evidence>
<dbReference type="PANTHER" id="PTHR46112">
    <property type="entry name" value="AMINOPEPTIDASE"/>
    <property type="match status" value="1"/>
</dbReference>
<evidence type="ECO:0000313" key="3">
    <source>
        <dbReference type="EMBL" id="MBI3128915.1"/>
    </source>
</evidence>
<dbReference type="GO" id="GO:0004177">
    <property type="term" value="F:aminopeptidase activity"/>
    <property type="evidence" value="ECO:0007669"/>
    <property type="project" value="UniProtKB-KW"/>
</dbReference>
<dbReference type="EMBL" id="JACPUR010000036">
    <property type="protein sequence ID" value="MBI3128915.1"/>
    <property type="molecule type" value="Genomic_DNA"/>
</dbReference>